<evidence type="ECO:0000259" key="5">
    <source>
        <dbReference type="Pfam" id="PF03358"/>
    </source>
</evidence>
<dbReference type="EMBL" id="FOCE01000001">
    <property type="protein sequence ID" value="SEM39582.1"/>
    <property type="molecule type" value="Genomic_DNA"/>
</dbReference>
<protein>
    <submittedName>
        <fullName evidence="6">FMN reductase</fullName>
    </submittedName>
</protein>
<dbReference type="InterPro" id="IPR005025">
    <property type="entry name" value="FMN_Rdtase-like_dom"/>
</dbReference>
<dbReference type="RefSeq" id="WP_091294937.1">
    <property type="nucleotide sequence ID" value="NZ_FOCE01000001.1"/>
</dbReference>
<keyword evidence="4" id="KW-0560">Oxidoreductase</keyword>
<evidence type="ECO:0000256" key="1">
    <source>
        <dbReference type="ARBA" id="ARBA00005990"/>
    </source>
</evidence>
<keyword evidence="7" id="KW-1185">Reference proteome</keyword>
<reference evidence="6 7" key="1">
    <citation type="submission" date="2016-10" db="EMBL/GenBank/DDBJ databases">
        <authorList>
            <person name="de Groot N.N."/>
        </authorList>
    </citation>
    <scope>NUCLEOTIDE SEQUENCE [LARGE SCALE GENOMIC DNA]</scope>
    <source>
        <strain evidence="6 7">DSM 3857</strain>
    </source>
</reference>
<accession>A0A1H7Y077</accession>
<dbReference type="SUPFAM" id="SSF52218">
    <property type="entry name" value="Flavoproteins"/>
    <property type="match status" value="1"/>
</dbReference>
<comment type="similarity">
    <text evidence="1">Belongs to the SsuE family.</text>
</comment>
<dbReference type="STRING" id="933059.SAMN04488103_10123"/>
<dbReference type="PANTHER" id="PTHR43408:SF2">
    <property type="entry name" value="FMN REDUCTASE (NADPH)"/>
    <property type="match status" value="1"/>
</dbReference>
<proteinExistence type="inferred from homology"/>
<dbReference type="InterPro" id="IPR019912">
    <property type="entry name" value="FMN_Rdtase_MsuE-like"/>
</dbReference>
<dbReference type="PANTHER" id="PTHR43408">
    <property type="entry name" value="FMN REDUCTASE (NADPH)"/>
    <property type="match status" value="1"/>
</dbReference>
<sequence>MTKPSKPLVVGLSGNITTPSKTRALVATTLNLVADRLDIETDLFEINDFGPSLGPARRLDDLAPEARAKVARLLSADALVIATPIYKASYPGLFKHLIDLLDPTALTGRPVLLAATGGGEKHALAVEHQLRPLLAFFEAQSLGTAVHASDKDFTDGALTGPATLDRLARAVTQFDAFFPAHLRLARAAAE</sequence>
<dbReference type="Gene3D" id="3.40.50.360">
    <property type="match status" value="1"/>
</dbReference>
<evidence type="ECO:0000313" key="6">
    <source>
        <dbReference type="EMBL" id="SEM39582.1"/>
    </source>
</evidence>
<dbReference type="AlphaFoldDB" id="A0A1H7Y077"/>
<dbReference type="InterPro" id="IPR029039">
    <property type="entry name" value="Flavoprotein-like_sf"/>
</dbReference>
<feature type="domain" description="NADPH-dependent FMN reductase-like" evidence="5">
    <location>
        <begin position="9"/>
        <end position="149"/>
    </location>
</feature>
<dbReference type="NCBIfam" id="TIGR03566">
    <property type="entry name" value="FMN_reduc_MsuE"/>
    <property type="match status" value="1"/>
</dbReference>
<dbReference type="Proteomes" id="UP000198761">
    <property type="component" value="Unassembled WGS sequence"/>
</dbReference>
<keyword evidence="2" id="KW-0285">Flavoprotein</keyword>
<evidence type="ECO:0000313" key="7">
    <source>
        <dbReference type="Proteomes" id="UP000198761"/>
    </source>
</evidence>
<keyword evidence="3" id="KW-0288">FMN</keyword>
<name>A0A1H7Y077_9RHOB</name>
<dbReference type="OrthoDB" id="1643408at2"/>
<evidence type="ECO:0000256" key="3">
    <source>
        <dbReference type="ARBA" id="ARBA00022643"/>
    </source>
</evidence>
<gene>
    <name evidence="6" type="ORF">SAMN04488103_10123</name>
</gene>
<dbReference type="InterPro" id="IPR051814">
    <property type="entry name" value="NAD(P)H-dep_FMN_reductase"/>
</dbReference>
<evidence type="ECO:0000256" key="4">
    <source>
        <dbReference type="ARBA" id="ARBA00023002"/>
    </source>
</evidence>
<evidence type="ECO:0000256" key="2">
    <source>
        <dbReference type="ARBA" id="ARBA00022630"/>
    </source>
</evidence>
<organism evidence="6 7">
    <name type="scientific">Gemmobacter aquatilis</name>
    <dbReference type="NCBI Taxonomy" id="933059"/>
    <lineage>
        <taxon>Bacteria</taxon>
        <taxon>Pseudomonadati</taxon>
        <taxon>Pseudomonadota</taxon>
        <taxon>Alphaproteobacteria</taxon>
        <taxon>Rhodobacterales</taxon>
        <taxon>Paracoccaceae</taxon>
        <taxon>Gemmobacter</taxon>
    </lineage>
</organism>
<dbReference type="Pfam" id="PF03358">
    <property type="entry name" value="FMN_red"/>
    <property type="match status" value="1"/>
</dbReference>
<dbReference type="GO" id="GO:0016491">
    <property type="term" value="F:oxidoreductase activity"/>
    <property type="evidence" value="ECO:0007669"/>
    <property type="project" value="UniProtKB-KW"/>
</dbReference>